<gene>
    <name evidence="2" type="ORF">CSHISOI_03643</name>
</gene>
<comment type="caution">
    <text evidence="2">The sequence shown here is derived from an EMBL/GenBank/DDBJ whole genome shotgun (WGS) entry which is preliminary data.</text>
</comment>
<accession>A0A5Q4BXM7</accession>
<proteinExistence type="predicted"/>
<dbReference type="AlphaFoldDB" id="A0A5Q4BXM7"/>
<organism evidence="2 3">
    <name type="scientific">Colletotrichum shisoi</name>
    <dbReference type="NCBI Taxonomy" id="2078593"/>
    <lineage>
        <taxon>Eukaryota</taxon>
        <taxon>Fungi</taxon>
        <taxon>Dikarya</taxon>
        <taxon>Ascomycota</taxon>
        <taxon>Pezizomycotina</taxon>
        <taxon>Sordariomycetes</taxon>
        <taxon>Hypocreomycetidae</taxon>
        <taxon>Glomerellales</taxon>
        <taxon>Glomerellaceae</taxon>
        <taxon>Colletotrichum</taxon>
        <taxon>Colletotrichum destructivum species complex</taxon>
    </lineage>
</organism>
<feature type="region of interest" description="Disordered" evidence="1">
    <location>
        <begin position="1"/>
        <end position="29"/>
    </location>
</feature>
<evidence type="ECO:0000256" key="1">
    <source>
        <dbReference type="SAM" id="MobiDB-lite"/>
    </source>
</evidence>
<protein>
    <submittedName>
        <fullName evidence="2">Uncharacterized protein</fullName>
    </submittedName>
</protein>
<evidence type="ECO:0000313" key="2">
    <source>
        <dbReference type="EMBL" id="TQN71832.1"/>
    </source>
</evidence>
<name>A0A5Q4BXM7_9PEZI</name>
<dbReference type="EMBL" id="PUHP01000228">
    <property type="protein sequence ID" value="TQN71832.1"/>
    <property type="molecule type" value="Genomic_DNA"/>
</dbReference>
<sequence>MAPASASASVSNPDHLPRAGCPERTANTHQNQPCSLFVGVADIDRKRGLLITNDKSVQQMMTSPLRLSETRAALDTRSPSPSPSLPLCLRAQTLLPQLLHDGVILHLGHRQPPTPSRSRLRPKSQTGVGWRRSHESFCLTRRDVRVSDARVQCGPPPKSLDVHEPSVKCCFAISLPDCTSVVVVVVVVAA</sequence>
<dbReference type="Proteomes" id="UP000326340">
    <property type="component" value="Unassembled WGS sequence"/>
</dbReference>
<reference evidence="2 3" key="1">
    <citation type="journal article" date="2019" name="Sci. Rep.">
        <title>Colletotrichum shisoi sp. nov., an anthracnose pathogen of Perilla frutescens in Japan: molecular phylogenetic, morphological and genomic evidence.</title>
        <authorList>
            <person name="Gan P."/>
            <person name="Tsushima A."/>
            <person name="Hiroyama R."/>
            <person name="Narusaka M."/>
            <person name="Takano Y."/>
            <person name="Narusaka Y."/>
            <person name="Kawaradani M."/>
            <person name="Damm U."/>
            <person name="Shirasu K."/>
        </authorList>
    </citation>
    <scope>NUCLEOTIDE SEQUENCE [LARGE SCALE GENOMIC DNA]</scope>
    <source>
        <strain evidence="2 3">PG-2018a</strain>
    </source>
</reference>
<evidence type="ECO:0000313" key="3">
    <source>
        <dbReference type="Proteomes" id="UP000326340"/>
    </source>
</evidence>
<keyword evidence="3" id="KW-1185">Reference proteome</keyword>
<feature type="compositionally biased region" description="Low complexity" evidence="1">
    <location>
        <begin position="1"/>
        <end position="11"/>
    </location>
</feature>